<dbReference type="AlphaFoldDB" id="J3KEK6"/>
<gene>
    <name evidence="2" type="ORF">CIMG_04953</name>
</gene>
<evidence type="ECO:0000256" key="1">
    <source>
        <dbReference type="SAM" id="Phobius"/>
    </source>
</evidence>
<dbReference type="KEGG" id="cim:CIMG_04953"/>
<dbReference type="EMBL" id="GG704914">
    <property type="protein sequence ID" value="EAS33929.3"/>
    <property type="molecule type" value="Genomic_DNA"/>
</dbReference>
<proteinExistence type="predicted"/>
<accession>J3KEK6</accession>
<keyword evidence="3" id="KW-1185">Reference proteome</keyword>
<organism evidence="2 3">
    <name type="scientific">Coccidioides immitis (strain RS)</name>
    <name type="common">Valley fever fungus</name>
    <dbReference type="NCBI Taxonomy" id="246410"/>
    <lineage>
        <taxon>Eukaryota</taxon>
        <taxon>Fungi</taxon>
        <taxon>Dikarya</taxon>
        <taxon>Ascomycota</taxon>
        <taxon>Pezizomycotina</taxon>
        <taxon>Eurotiomycetes</taxon>
        <taxon>Eurotiomycetidae</taxon>
        <taxon>Onygenales</taxon>
        <taxon>Onygenaceae</taxon>
        <taxon>Coccidioides</taxon>
    </lineage>
</organism>
<protein>
    <submittedName>
        <fullName evidence="2">G1/s-specific cyclin pcl1</fullName>
    </submittedName>
</protein>
<keyword evidence="1" id="KW-1133">Transmembrane helix</keyword>
<reference evidence="3" key="2">
    <citation type="journal article" date="2010" name="Genome Res.">
        <title>Population genomic sequencing of Coccidioides fungi reveals recent hybridization and transposon control.</title>
        <authorList>
            <person name="Neafsey D.E."/>
            <person name="Barker B.M."/>
            <person name="Sharpton T.J."/>
            <person name="Stajich J.E."/>
            <person name="Park D.J."/>
            <person name="Whiston E."/>
            <person name="Hung C.-Y."/>
            <person name="McMahan C."/>
            <person name="White J."/>
            <person name="Sykes S."/>
            <person name="Heiman D."/>
            <person name="Young S."/>
            <person name="Zeng Q."/>
            <person name="Abouelleil A."/>
            <person name="Aftuck L."/>
            <person name="Bessette D."/>
            <person name="Brown A."/>
            <person name="FitzGerald M."/>
            <person name="Lui A."/>
            <person name="Macdonald J.P."/>
            <person name="Priest M."/>
            <person name="Orbach M.J."/>
            <person name="Galgiani J.N."/>
            <person name="Kirkland T.N."/>
            <person name="Cole G.T."/>
            <person name="Birren B.W."/>
            <person name="Henn M.R."/>
            <person name="Taylor J.W."/>
            <person name="Rounsley S.D."/>
        </authorList>
    </citation>
    <scope>GENOME REANNOTATION</scope>
    <source>
        <strain evidence="3">RS</strain>
    </source>
</reference>
<keyword evidence="1" id="KW-0472">Membrane</keyword>
<dbReference type="InParanoid" id="J3KEK6"/>
<evidence type="ECO:0000313" key="2">
    <source>
        <dbReference type="EMBL" id="EAS33929.3"/>
    </source>
</evidence>
<dbReference type="Proteomes" id="UP000001261">
    <property type="component" value="Unassembled WGS sequence"/>
</dbReference>
<evidence type="ECO:0000313" key="3">
    <source>
        <dbReference type="Proteomes" id="UP000001261"/>
    </source>
</evidence>
<dbReference type="GeneID" id="4564461"/>
<feature type="transmembrane region" description="Helical" evidence="1">
    <location>
        <begin position="216"/>
        <end position="242"/>
    </location>
</feature>
<name>J3KEK6_COCIM</name>
<sequence>MHGQGSGSPMNRGRPCLFYFRQESSQRFEVGSLNFVAGRFRTRQWRLEDFQPWWKGKTVCSDPWVIRVLWAARHQVAAGQGATTATTAFYWATWKSSGQSRLQPEGRALPHLVRSAQADCSPRMIFVPTTHGAKASTCSSTKEQRLETMIFGAASDPAAAWPRYPASAKYVFWSRCELFLTNCSLLVFSRFLYYGLDDLASTIRFTRVVHMLSSHVPFHILLSGFPLTNFLTVLFISSFIYLDHLLFGITAGVSGIHQRSIRLLVPHCQGSKGIIGRLFSYKGAERLRLNLHCTITLSNHPAGRTPRIDPLNISPST</sequence>
<reference evidence="3" key="1">
    <citation type="journal article" date="2009" name="Genome Res.">
        <title>Comparative genomic analyses of the human fungal pathogens Coccidioides and their relatives.</title>
        <authorList>
            <person name="Sharpton T.J."/>
            <person name="Stajich J.E."/>
            <person name="Rounsley S.D."/>
            <person name="Gardner M.J."/>
            <person name="Wortman J.R."/>
            <person name="Jordar V.S."/>
            <person name="Maiti R."/>
            <person name="Kodira C.D."/>
            <person name="Neafsey D.E."/>
            <person name="Zeng Q."/>
            <person name="Hung C.-Y."/>
            <person name="McMahan C."/>
            <person name="Muszewska A."/>
            <person name="Grynberg M."/>
            <person name="Mandel M.A."/>
            <person name="Kellner E.M."/>
            <person name="Barker B.M."/>
            <person name="Galgiani J.N."/>
            <person name="Orbach M.J."/>
            <person name="Kirkland T.N."/>
            <person name="Cole G.T."/>
            <person name="Henn M.R."/>
            <person name="Birren B.W."/>
            <person name="Taylor J.W."/>
        </authorList>
    </citation>
    <scope>NUCLEOTIDE SEQUENCE [LARGE SCALE GENOMIC DNA]</scope>
    <source>
        <strain evidence="3">RS</strain>
    </source>
</reference>
<keyword evidence="1" id="KW-0812">Transmembrane</keyword>
<dbReference type="VEuPathDB" id="FungiDB:CIMG_04953"/>
<dbReference type="RefSeq" id="XP_001245512.2">
    <property type="nucleotide sequence ID" value="XM_001245511.2"/>
</dbReference>